<dbReference type="GO" id="GO:0005840">
    <property type="term" value="C:ribosome"/>
    <property type="evidence" value="ECO:0007669"/>
    <property type="project" value="UniProtKB-KW"/>
</dbReference>
<comment type="caution">
    <text evidence="1">The sequence shown here is derived from an EMBL/GenBank/DDBJ whole genome shotgun (WGS) entry which is preliminary data.</text>
</comment>
<evidence type="ECO:0000313" key="2">
    <source>
        <dbReference type="Proteomes" id="UP000023795"/>
    </source>
</evidence>
<reference evidence="1 2" key="1">
    <citation type="journal article" date="2013" name="Genome Announc.">
        <title>Genome Sequence of Moraxella macacae 0408225, a Novel Bacterial Species Isolated from a Cynomolgus Macaque with Epistaxis.</title>
        <authorList>
            <person name="Ladner J.T."/>
            <person name="Whitehouse C.A."/>
            <person name="Koroleva G.I."/>
            <person name="Palacios G.F."/>
        </authorList>
    </citation>
    <scope>NUCLEOTIDE SEQUENCE [LARGE SCALE GENOMIC DNA]</scope>
    <source>
        <strain evidence="1 2">0408225</strain>
    </source>
</reference>
<accession>L2FAE3</accession>
<dbReference type="AntiFam" id="ANF00182">
    <property type="entry name" value="Shadow ORF (opposite rplL)"/>
</dbReference>
<dbReference type="Proteomes" id="UP000023795">
    <property type="component" value="Unassembled WGS sequence"/>
</dbReference>
<dbReference type="EMBL" id="ANIN01000001">
    <property type="protein sequence ID" value="ELA09433.1"/>
    <property type="molecule type" value="Genomic_DNA"/>
</dbReference>
<name>L2FAE3_9GAMM</name>
<protein>
    <submittedName>
        <fullName evidence="1">50S ribosomal protein L7/L12</fullName>
    </submittedName>
</protein>
<keyword evidence="1" id="KW-0687">Ribonucleoprotein</keyword>
<keyword evidence="2" id="KW-1185">Reference proteome</keyword>
<dbReference type="AlphaFoldDB" id="L2FAE3"/>
<proteinExistence type="predicted"/>
<organism evidence="1 2">
    <name type="scientific">Moraxella macacae 0408225</name>
    <dbReference type="NCBI Taxonomy" id="1230338"/>
    <lineage>
        <taxon>Bacteria</taxon>
        <taxon>Pseudomonadati</taxon>
        <taxon>Pseudomonadota</taxon>
        <taxon>Gammaproteobacteria</taxon>
        <taxon>Moraxellales</taxon>
        <taxon>Moraxellaceae</taxon>
        <taxon>Moraxella</taxon>
    </lineage>
</organism>
<sequence>MLNQNYFNSTVAPASSNFFFNSSASALFTPSLTFCGAPSTKSLASFKPKPVISRTALITATFLSPTLVNTTLKSSFSSTAAAASPPPTTATAAAAADTPNFSSIAVISSTISITDFSAIASRISWLVNAMIKVPK</sequence>
<evidence type="ECO:0000313" key="1">
    <source>
        <dbReference type="EMBL" id="ELA09433.1"/>
    </source>
</evidence>
<gene>
    <name evidence="1" type="ORF">MOMA_03485</name>
</gene>
<keyword evidence="1" id="KW-0689">Ribosomal protein</keyword>